<feature type="compositionally biased region" description="Polar residues" evidence="1">
    <location>
        <begin position="314"/>
        <end position="366"/>
    </location>
</feature>
<name>K0RHD8_THAOC</name>
<dbReference type="eggNOG" id="ENOG502SN9X">
    <property type="taxonomic scope" value="Eukaryota"/>
</dbReference>
<accession>K0RHD8</accession>
<reference evidence="2 3" key="1">
    <citation type="journal article" date="2012" name="Genome Biol.">
        <title>Genome and low-iron response of an oceanic diatom adapted to chronic iron limitation.</title>
        <authorList>
            <person name="Lommer M."/>
            <person name="Specht M."/>
            <person name="Roy A.S."/>
            <person name="Kraemer L."/>
            <person name="Andreson R."/>
            <person name="Gutowska M.A."/>
            <person name="Wolf J."/>
            <person name="Bergner S.V."/>
            <person name="Schilhabel M.B."/>
            <person name="Klostermeier U.C."/>
            <person name="Beiko R.G."/>
            <person name="Rosenstiel P."/>
            <person name="Hippler M."/>
            <person name="Laroche J."/>
        </authorList>
    </citation>
    <scope>NUCLEOTIDE SEQUENCE [LARGE SCALE GENOMIC DNA]</scope>
    <source>
        <strain evidence="2 3">CCMP1005</strain>
    </source>
</reference>
<feature type="region of interest" description="Disordered" evidence="1">
    <location>
        <begin position="314"/>
        <end position="476"/>
    </location>
</feature>
<feature type="compositionally biased region" description="Polar residues" evidence="1">
    <location>
        <begin position="384"/>
        <end position="393"/>
    </location>
</feature>
<organism evidence="2 3">
    <name type="scientific">Thalassiosira oceanica</name>
    <name type="common">Marine diatom</name>
    <dbReference type="NCBI Taxonomy" id="159749"/>
    <lineage>
        <taxon>Eukaryota</taxon>
        <taxon>Sar</taxon>
        <taxon>Stramenopiles</taxon>
        <taxon>Ochrophyta</taxon>
        <taxon>Bacillariophyta</taxon>
        <taxon>Coscinodiscophyceae</taxon>
        <taxon>Thalassiosirophycidae</taxon>
        <taxon>Thalassiosirales</taxon>
        <taxon>Thalassiosiraceae</taxon>
        <taxon>Thalassiosira</taxon>
    </lineage>
</organism>
<protein>
    <submittedName>
        <fullName evidence="2">Uncharacterized protein</fullName>
    </submittedName>
</protein>
<keyword evidence="3" id="KW-1185">Reference proteome</keyword>
<proteinExistence type="predicted"/>
<dbReference type="AlphaFoldDB" id="K0RHD8"/>
<gene>
    <name evidence="2" type="ORF">THAOC_32859</name>
</gene>
<feature type="region of interest" description="Disordered" evidence="1">
    <location>
        <begin position="640"/>
        <end position="659"/>
    </location>
</feature>
<dbReference type="OrthoDB" id="48606at2759"/>
<dbReference type="OMA" id="CFNSIGT"/>
<feature type="compositionally biased region" description="Polar residues" evidence="1">
    <location>
        <begin position="244"/>
        <end position="269"/>
    </location>
</feature>
<sequence length="911" mass="97680">MWSAGMAGYGQFCAVIGVDGRPNDISKPERKVIPLSEKVQGRVLSTALPALFHDQGPRFHGQALFHRGRDDRKGPDPPVLDVEMPYLSWKRLAAPCKCGSRGTAHSAARFVSSPPTSNLTTLAMTTPVPLSLVPVLSTKVHSTLFRAELASLGQSPSNRAAKLFRGKMQSNPNPTATTIASNRRRMRLRSLAQDHPAPVTPSSQVGFESTSPGHESQLSPAARRRLLRQQQQQQLQAARGGSATGPQHLNVSSRTRTRQGSASDSTSSDKVPRHSRTRKKPADSVGNKSKSSSQSHIYLENLAAPSNLTLNLHHTPSVDSDDNGTCFNSIGTTTPRHSSPKANSNRNTNHLNQPHLQDECGNSNKQRLVPSRRGPALSPLNEGSPRSITFSETNDTKMAGESRDTGSLQLRQNNNKDGNSSVYSEFDNRGGSTGRSSTAGLPEAEKASKRRTTRGRSSTVRSNYNSGGGGGASVESSRYGIEDAQPLNMDSGMAYRPNSRNVKQDITRTRSSLELDEAIKNGFIDDLILGKPNKLAIVGAAGAGTIGAVLLGPVGFLVGAASVGIGMGVMQIPQEQRNQVLRTAASSLENARGIACGVSNNISTQCARYSNGQVDAESPEGNGLVLDEYFDQFCTGFEEGGDNAAHKGPDGPSSLAGTTATTGAETEMQAGNAVGNFGDVFGEEHQSSPTSHSVGASLAATEDEDRRVACSRKGRVVPLSQIHSLRPSLQPRAWLDVMASAFTSQDEKSEAMEEILILAKDKEISRWFLEEGILDSLMFILSTYFRQYASSLRGQSPSTEYRIGSNAYDHAKLAAHCCVALGKAHCASVHTEGDLLLMSAYSRGSVPVERQLAQMLFEVPHHIKVFPVTDQDGNASQLIPEAEFTLTELSMQQSEDLASSIFALDNGKIDI</sequence>
<comment type="caution">
    <text evidence="2">The sequence shown here is derived from an EMBL/GenBank/DDBJ whole genome shotgun (WGS) entry which is preliminary data.</text>
</comment>
<feature type="region of interest" description="Disordered" evidence="1">
    <location>
        <begin position="193"/>
        <end position="294"/>
    </location>
</feature>
<evidence type="ECO:0000313" key="2">
    <source>
        <dbReference type="EMBL" id="EJK48351.1"/>
    </source>
</evidence>
<feature type="compositionally biased region" description="Polar residues" evidence="1">
    <location>
        <begin position="200"/>
        <end position="219"/>
    </location>
</feature>
<dbReference type="EMBL" id="AGNL01045962">
    <property type="protein sequence ID" value="EJK48351.1"/>
    <property type="molecule type" value="Genomic_DNA"/>
</dbReference>
<feature type="compositionally biased region" description="Polar residues" evidence="1">
    <location>
        <begin position="405"/>
        <end position="423"/>
    </location>
</feature>
<evidence type="ECO:0000313" key="3">
    <source>
        <dbReference type="Proteomes" id="UP000266841"/>
    </source>
</evidence>
<evidence type="ECO:0000256" key="1">
    <source>
        <dbReference type="SAM" id="MobiDB-lite"/>
    </source>
</evidence>
<feature type="compositionally biased region" description="Basic and acidic residues" evidence="1">
    <location>
        <begin position="394"/>
        <end position="404"/>
    </location>
</feature>
<dbReference type="Proteomes" id="UP000266841">
    <property type="component" value="Unassembled WGS sequence"/>
</dbReference>
<feature type="compositionally biased region" description="Low complexity" evidence="1">
    <location>
        <begin position="228"/>
        <end position="239"/>
    </location>
</feature>